<dbReference type="Proteomes" id="UP000314982">
    <property type="component" value="Unassembled WGS sequence"/>
</dbReference>
<keyword evidence="5" id="KW-0650">Protein phosphatase inhibitor</keyword>
<dbReference type="Pfam" id="PF05361">
    <property type="entry name" value="PP1_inhibitor"/>
    <property type="match status" value="1"/>
</dbReference>
<dbReference type="PANTHER" id="PTHR16188:SF4">
    <property type="entry name" value="PROTEIN PHOSPHATASE 1 REGULATORY SUBUNIT 14A"/>
    <property type="match status" value="1"/>
</dbReference>
<dbReference type="GO" id="GO:0005737">
    <property type="term" value="C:cytoplasm"/>
    <property type="evidence" value="ECO:0007669"/>
    <property type="project" value="UniProtKB-SubCell"/>
</dbReference>
<accession>A0A4W5RF86</accession>
<evidence type="ECO:0000256" key="2">
    <source>
        <dbReference type="ARBA" id="ARBA00005483"/>
    </source>
</evidence>
<evidence type="ECO:0000256" key="7">
    <source>
        <dbReference type="ARBA" id="ARBA00072687"/>
    </source>
</evidence>
<dbReference type="GO" id="GO:0004865">
    <property type="term" value="F:protein serine/threonine phosphatase inhibitor activity"/>
    <property type="evidence" value="ECO:0007669"/>
    <property type="project" value="TreeGrafter"/>
</dbReference>
<reference evidence="10" key="3">
    <citation type="submission" date="2025-09" db="UniProtKB">
        <authorList>
            <consortium name="Ensembl"/>
        </authorList>
    </citation>
    <scope>IDENTIFICATION</scope>
</reference>
<dbReference type="PANTHER" id="PTHR16188">
    <property type="entry name" value="PROTEIN PHOSPHATASE 1 INHIBITOR POTENTIATED BY PROTEIN KINASE C"/>
    <property type="match status" value="1"/>
</dbReference>
<comment type="function">
    <text evidence="6">Inhibitor of PPP1CA. Has over 1000-fold higher inhibitory activity when phosphorylated, creating a molecular switch for regulating the phosphorylation status of PPP1CA substrates and smooth muscle contraction.</text>
</comment>
<reference evidence="10" key="2">
    <citation type="submission" date="2025-08" db="UniProtKB">
        <authorList>
            <consortium name="Ensembl"/>
        </authorList>
    </citation>
    <scope>IDENTIFICATION</scope>
</reference>
<evidence type="ECO:0000313" key="11">
    <source>
        <dbReference type="Proteomes" id="UP000314982"/>
    </source>
</evidence>
<sequence length="304" mass="35662">MIDKGINVVQFKCCLHMHIWLGKTIGIKCEKKPAIAQCAQGRPTQLAKLFERLLKHVAQTRFYIFFHQNLSQFLSMLAYQPTMFRSLFTMRFFSVSFRMKEVKLEPGDCFRFATLNVVKSTMTFSLQPTQCFKLPFAWEPVRPDMAADRVGRMRADEVHSSDLGTSREHGVNLQKRQARVTVKYNRKELQRRLDVEKWIDDCLEELYLGKEDDMPDEVNIDHLLDLASNEERVKKLKEILQTCSNNTEAFIGELLVKLEGLHKQEELATEGIEHPSLYNHAQHRHEPYHFNRPHWPRTHTHQTP</sequence>
<evidence type="ECO:0000256" key="4">
    <source>
        <dbReference type="ARBA" id="ARBA00022553"/>
    </source>
</evidence>
<evidence type="ECO:0000256" key="1">
    <source>
        <dbReference type="ARBA" id="ARBA00004496"/>
    </source>
</evidence>
<comment type="subcellular location">
    <subcellularLocation>
        <location evidence="1">Cytoplasm</location>
    </subcellularLocation>
</comment>
<evidence type="ECO:0000256" key="6">
    <source>
        <dbReference type="ARBA" id="ARBA00056140"/>
    </source>
</evidence>
<dbReference type="InterPro" id="IPR036658">
    <property type="entry name" value="CPI-17_sf"/>
</dbReference>
<keyword evidence="11" id="KW-1185">Reference proteome</keyword>
<dbReference type="FunFam" id="1.10.150.220:FF:000002">
    <property type="entry name" value="protein phosphatase 1 regulatory subunit 14A"/>
    <property type="match status" value="1"/>
</dbReference>
<evidence type="ECO:0000256" key="9">
    <source>
        <dbReference type="ARBA" id="ARBA00082520"/>
    </source>
</evidence>
<evidence type="ECO:0000313" key="10">
    <source>
        <dbReference type="Ensembl" id="ENSHHUP00000087342.1"/>
    </source>
</evidence>
<dbReference type="InterPro" id="IPR008025">
    <property type="entry name" value="CPI-17"/>
</dbReference>
<dbReference type="AlphaFoldDB" id="A0A4W5RF86"/>
<evidence type="ECO:0000256" key="5">
    <source>
        <dbReference type="ARBA" id="ARBA00023272"/>
    </source>
</evidence>
<keyword evidence="3" id="KW-0963">Cytoplasm</keyword>
<organism evidence="10 11">
    <name type="scientific">Hucho hucho</name>
    <name type="common">huchen</name>
    <dbReference type="NCBI Taxonomy" id="62062"/>
    <lineage>
        <taxon>Eukaryota</taxon>
        <taxon>Metazoa</taxon>
        <taxon>Chordata</taxon>
        <taxon>Craniata</taxon>
        <taxon>Vertebrata</taxon>
        <taxon>Euteleostomi</taxon>
        <taxon>Actinopterygii</taxon>
        <taxon>Neopterygii</taxon>
        <taxon>Teleostei</taxon>
        <taxon>Protacanthopterygii</taxon>
        <taxon>Salmoniformes</taxon>
        <taxon>Salmonidae</taxon>
        <taxon>Salmoninae</taxon>
        <taxon>Hucho</taxon>
    </lineage>
</organism>
<evidence type="ECO:0000256" key="3">
    <source>
        <dbReference type="ARBA" id="ARBA00022490"/>
    </source>
</evidence>
<dbReference type="Gene3D" id="1.10.150.220">
    <property type="entry name" value="CPI-17"/>
    <property type="match status" value="1"/>
</dbReference>
<dbReference type="SUPFAM" id="SSF81790">
    <property type="entry name" value="Myosin phosphatase inhibitor 17kDa protein, CPI-17"/>
    <property type="match status" value="1"/>
</dbReference>
<proteinExistence type="inferred from homology"/>
<protein>
    <recommendedName>
        <fullName evidence="7">Protein phosphatase 1 regulatory subunit 14A</fullName>
    </recommendedName>
    <alternativeName>
        <fullName evidence="9">17 kDa PKC-potentiated inhibitory protein of PP1</fullName>
    </alternativeName>
    <alternativeName>
        <fullName evidence="8">Protein kinase C-potentiated inhibitor protein of 17 kDa</fullName>
    </alternativeName>
</protein>
<reference evidence="11" key="1">
    <citation type="submission" date="2018-06" db="EMBL/GenBank/DDBJ databases">
        <title>Genome assembly of Danube salmon.</title>
        <authorList>
            <person name="Macqueen D.J."/>
            <person name="Gundappa M.K."/>
        </authorList>
    </citation>
    <scope>NUCLEOTIDE SEQUENCE [LARGE SCALE GENOMIC DNA]</scope>
</reference>
<dbReference type="GeneTree" id="ENSGT00950000182985"/>
<evidence type="ECO:0000256" key="8">
    <source>
        <dbReference type="ARBA" id="ARBA00077289"/>
    </source>
</evidence>
<keyword evidence="4" id="KW-0597">Phosphoprotein</keyword>
<comment type="similarity">
    <text evidence="2">Belongs to the PP1 inhibitor family.</text>
</comment>
<dbReference type="STRING" id="62062.ENSHHUP00000087342"/>
<name>A0A4W5RF86_9TELE</name>
<dbReference type="Ensembl" id="ENSHHUT00000090070.1">
    <property type="protein sequence ID" value="ENSHHUP00000087342.1"/>
    <property type="gene ID" value="ENSHHUG00000050529.1"/>
</dbReference>